<organism evidence="1 2">
    <name type="scientific">Autumnicola musiva</name>
    <dbReference type="NCBI Taxonomy" id="3075589"/>
    <lineage>
        <taxon>Bacteria</taxon>
        <taxon>Pseudomonadati</taxon>
        <taxon>Bacteroidota</taxon>
        <taxon>Flavobacteriia</taxon>
        <taxon>Flavobacteriales</taxon>
        <taxon>Flavobacteriaceae</taxon>
        <taxon>Autumnicola</taxon>
    </lineage>
</organism>
<dbReference type="Proteomes" id="UP001262582">
    <property type="component" value="Unassembled WGS sequence"/>
</dbReference>
<protein>
    <submittedName>
        <fullName evidence="1">Uncharacterized protein</fullName>
    </submittedName>
</protein>
<accession>A0ABU3D5Z4</accession>
<gene>
    <name evidence="1" type="ORF">RM539_10190</name>
</gene>
<proteinExistence type="predicted"/>
<reference evidence="1 2" key="1">
    <citation type="submission" date="2023-09" db="EMBL/GenBank/DDBJ databases">
        <authorList>
            <person name="Rey-Velasco X."/>
        </authorList>
    </citation>
    <scope>NUCLEOTIDE SEQUENCE [LARGE SCALE GENOMIC DNA]</scope>
    <source>
        <strain evidence="1 2">F117</strain>
    </source>
</reference>
<sequence>MEGSFPGFLFFELKTKKRTALILMLLFLLLNIPNLKAQEVFPEYDELTVEINIAKMGVIEIPITIKEQEAFLPVRQLFDYLKVKNEIRNGKISGFIIHPDSTYQINPETAEIYFRNKVYPVSASDFIESPTGLYLNSDYFGEIFGLNTSFSFRSLSVKLETDLELPAIKEMRLQKMRENLDQVTGVIKPDTSIARNYPFLKAGTLDWGVVTTQQENLENDNRFTLGLGTMFLGGETNLLLNYSTRVPFDSRNQFYQWRYINNTNKIFKQVSVGRIFTRATSSLFAPVAGVQVSNTPMQNRRSFGSYILSDYTEPRWTVELYVNNVLINFTEADASGFYTFEVPLMYGSTAVSLRFYGPWGEERIEERVINIPYNFVPKEELEYTLSAGVVEDEDNRRFSRLDLNYGLSNGITIGGGAEYLSEVQSGEIMPFISSSMRLAPNLLFSGEYMYGVKGEGILSYQAPRNLQIDLNYAKYHEDQTAINYNYLEERKISFSAPIRTKRFSLFSRFSINQIIMPATEFTTAQLLLSGAVMGISTNFTTYGIYNDRTKDPTVYSTLSQTYRLPYQILLSPQLQYDFSRQQVNNAILEAERPVFQGGFVNMAYESNFISDAHIFEIGLRYTFNFAQTSLNSRIGNKNTSYVQSARGSFMLDDNTGHVIASHRTAISKAALTILPFLDYNRNGIKDPMEPGVPGMKLKNPGMLSYNEDRTILRISELQPYIDILLEIDPTSLDNIAWKIPNPKIRVTTIPNQFTEIQVPVEIMGEVAGMVYLKQGSNIEGQGRIIINIFDEKGNRAARILSEGDGYFTYLGLKPGDYTAKIDTEQLEKLGYKASPEEKAFEIQVDEYGDIVDSLEFILEKSDTQ</sequence>
<name>A0ABU3D5Z4_9FLAO</name>
<dbReference type="RefSeq" id="WP_311503293.1">
    <property type="nucleotide sequence ID" value="NZ_JAVRHK010000006.1"/>
</dbReference>
<dbReference type="EMBL" id="JAVRHK010000006">
    <property type="protein sequence ID" value="MDT0676949.1"/>
    <property type="molecule type" value="Genomic_DNA"/>
</dbReference>
<keyword evidence="2" id="KW-1185">Reference proteome</keyword>
<evidence type="ECO:0000313" key="1">
    <source>
        <dbReference type="EMBL" id="MDT0676949.1"/>
    </source>
</evidence>
<evidence type="ECO:0000313" key="2">
    <source>
        <dbReference type="Proteomes" id="UP001262582"/>
    </source>
</evidence>
<comment type="caution">
    <text evidence="1">The sequence shown here is derived from an EMBL/GenBank/DDBJ whole genome shotgun (WGS) entry which is preliminary data.</text>
</comment>